<gene>
    <name evidence="2" type="ORF">J3Q64DRAFT_1640415</name>
    <name evidence="1" type="ORF">J3Q64DRAFT_1649480</name>
</gene>
<protein>
    <submittedName>
        <fullName evidence="2">Uncharacterized protein</fullName>
    </submittedName>
</protein>
<keyword evidence="3" id="KW-1185">Reference proteome</keyword>
<reference evidence="2 3" key="1">
    <citation type="submission" date="2024-04" db="EMBL/GenBank/DDBJ databases">
        <title>Symmetric and asymmetric DNA N6-adenine methylation regulates different biological responses in Mucorales.</title>
        <authorList>
            <consortium name="Lawrence Berkeley National Laboratory"/>
            <person name="Lax C."/>
            <person name="Mondo S.J."/>
            <person name="Osorio-Concepcion M."/>
            <person name="Muszewska A."/>
            <person name="Corrochano-Luque M."/>
            <person name="Gutierrez G."/>
            <person name="Riley R."/>
            <person name="Lipzen A."/>
            <person name="Guo J."/>
            <person name="Hundley H."/>
            <person name="Amirebrahimi M."/>
            <person name="Ng V."/>
            <person name="Lorenzo-Gutierrez D."/>
            <person name="Binder U."/>
            <person name="Yang J."/>
            <person name="Song Y."/>
            <person name="Canovas D."/>
            <person name="Navarro E."/>
            <person name="Freitag M."/>
            <person name="Gabaldon T."/>
            <person name="Grigoriev I.V."/>
            <person name="Corrochano L.M."/>
            <person name="Nicolas F.E."/>
            <person name="Garre V."/>
        </authorList>
    </citation>
    <scope>NUCLEOTIDE SEQUENCE [LARGE SCALE GENOMIC DNA]</scope>
    <source>
        <strain evidence="2 3">L51</strain>
    </source>
</reference>
<dbReference type="Proteomes" id="UP001448207">
    <property type="component" value="Unassembled WGS sequence"/>
</dbReference>
<feature type="non-terminal residue" evidence="2">
    <location>
        <position position="1"/>
    </location>
</feature>
<evidence type="ECO:0000313" key="2">
    <source>
        <dbReference type="EMBL" id="KAL0085306.1"/>
    </source>
</evidence>
<organism evidence="2 3">
    <name type="scientific">Phycomyces blakesleeanus</name>
    <dbReference type="NCBI Taxonomy" id="4837"/>
    <lineage>
        <taxon>Eukaryota</taxon>
        <taxon>Fungi</taxon>
        <taxon>Fungi incertae sedis</taxon>
        <taxon>Mucoromycota</taxon>
        <taxon>Mucoromycotina</taxon>
        <taxon>Mucoromycetes</taxon>
        <taxon>Mucorales</taxon>
        <taxon>Phycomycetaceae</taxon>
        <taxon>Phycomyces</taxon>
    </lineage>
</organism>
<name>A0ABR3B0D5_PHYBL</name>
<comment type="caution">
    <text evidence="2">The sequence shown here is derived from an EMBL/GenBank/DDBJ whole genome shotgun (WGS) entry which is preliminary data.</text>
</comment>
<accession>A0ABR3B0D5</accession>
<dbReference type="EMBL" id="JBCLYO010000010">
    <property type="protein sequence ID" value="KAL0085306.1"/>
    <property type="molecule type" value="Genomic_DNA"/>
</dbReference>
<proteinExistence type="predicted"/>
<evidence type="ECO:0000313" key="1">
    <source>
        <dbReference type="EMBL" id="KAL0073997.1"/>
    </source>
</evidence>
<sequence>SICGRATIVNIFIPATLWHDLRLACFPITFLKSLQSAVSKFITHRMFLLNHAS</sequence>
<evidence type="ECO:0000313" key="3">
    <source>
        <dbReference type="Proteomes" id="UP001448207"/>
    </source>
</evidence>
<dbReference type="EMBL" id="JBCLYO010000046">
    <property type="protein sequence ID" value="KAL0073997.1"/>
    <property type="molecule type" value="Genomic_DNA"/>
</dbReference>